<dbReference type="GO" id="GO:0003924">
    <property type="term" value="F:GTPase activity"/>
    <property type="evidence" value="ECO:0007669"/>
    <property type="project" value="InterPro"/>
</dbReference>
<keyword evidence="1" id="KW-0547">Nucleotide-binding</keyword>
<dbReference type="Proteomes" id="UP000321408">
    <property type="component" value="Chromosome"/>
</dbReference>
<dbReference type="GO" id="GO:0005525">
    <property type="term" value="F:GTP binding"/>
    <property type="evidence" value="ECO:0007669"/>
    <property type="project" value="UniProtKB-KW"/>
</dbReference>
<evidence type="ECO:0000256" key="1">
    <source>
        <dbReference type="ARBA" id="ARBA00022741"/>
    </source>
</evidence>
<dbReference type="AlphaFoldDB" id="A0A5B9DAW6"/>
<dbReference type="RefSeq" id="WP_147663169.1">
    <property type="nucleotide sequence ID" value="NZ_CP042905.2"/>
</dbReference>
<dbReference type="PROSITE" id="PS51421">
    <property type="entry name" value="RAS"/>
    <property type="match status" value="1"/>
</dbReference>
<dbReference type="Gene3D" id="3.40.50.300">
    <property type="entry name" value="P-loop containing nucleotide triphosphate hydrolases"/>
    <property type="match status" value="1"/>
</dbReference>
<dbReference type="PANTHER" id="PTHR47977">
    <property type="entry name" value="RAS-RELATED PROTEIN RAB"/>
    <property type="match status" value="1"/>
</dbReference>
<dbReference type="NCBIfam" id="TIGR00231">
    <property type="entry name" value="small_GTP"/>
    <property type="match status" value="1"/>
</dbReference>
<dbReference type="OrthoDB" id="56314at2157"/>
<protein>
    <submittedName>
        <fullName evidence="3">Rab family GTPase</fullName>
    </submittedName>
</protein>
<dbReference type="InterPro" id="IPR001806">
    <property type="entry name" value="Small_GTPase"/>
</dbReference>
<dbReference type="SMART" id="SM00173">
    <property type="entry name" value="RAS"/>
    <property type="match status" value="1"/>
</dbReference>
<proteinExistence type="predicted"/>
<dbReference type="FunFam" id="3.40.50.300:FF:001447">
    <property type="entry name" value="Ras-related protein Rab-1B"/>
    <property type="match status" value="1"/>
</dbReference>
<evidence type="ECO:0000256" key="2">
    <source>
        <dbReference type="ARBA" id="ARBA00023134"/>
    </source>
</evidence>
<dbReference type="PRINTS" id="PR00449">
    <property type="entry name" value="RASTRNSFRMNG"/>
</dbReference>
<dbReference type="InterPro" id="IPR050227">
    <property type="entry name" value="Rab"/>
</dbReference>
<dbReference type="EMBL" id="CP042905">
    <property type="protein sequence ID" value="QEE16293.1"/>
    <property type="molecule type" value="Genomic_DNA"/>
</dbReference>
<keyword evidence="2" id="KW-0342">GTP-binding</keyword>
<dbReference type="SUPFAM" id="SSF52540">
    <property type="entry name" value="P-loop containing nucleoside triphosphate hydrolases"/>
    <property type="match status" value="1"/>
</dbReference>
<dbReference type="Pfam" id="PF00071">
    <property type="entry name" value="Ras"/>
    <property type="match status" value="1"/>
</dbReference>
<reference evidence="3 4" key="2">
    <citation type="journal article" date="2024" name="Int. J. Syst. Evol. Microbiol.">
        <title>Promethearchaeum syntrophicum gen. nov., sp. nov., an anaerobic, obligately syntrophic archaeon, the first isolate of the lineage 'Asgard' archaea, and proposal of the new archaeal phylum Promethearchaeota phyl. nov. and kingdom Promethearchaeati regn. nov.</title>
        <authorList>
            <person name="Imachi H."/>
            <person name="Nobu M.K."/>
            <person name="Kato S."/>
            <person name="Takaki Y."/>
            <person name="Miyazaki M."/>
            <person name="Miyata M."/>
            <person name="Ogawara M."/>
            <person name="Saito Y."/>
            <person name="Sakai S."/>
            <person name="Tahara Y.O."/>
            <person name="Takano Y."/>
            <person name="Tasumi E."/>
            <person name="Uematsu K."/>
            <person name="Yoshimura T."/>
            <person name="Itoh T."/>
            <person name="Ohkuma M."/>
            <person name="Takai K."/>
        </authorList>
    </citation>
    <scope>NUCLEOTIDE SEQUENCE [LARGE SCALE GENOMIC DNA]</scope>
    <source>
        <strain evidence="3 4">MK-D1</strain>
    </source>
</reference>
<accession>A0A5B9DAW6</accession>
<dbReference type="CDD" id="cd00154">
    <property type="entry name" value="Rab"/>
    <property type="match status" value="1"/>
</dbReference>
<gene>
    <name evidence="3" type="ORF">DSAG12_02123</name>
</gene>
<dbReference type="InterPro" id="IPR005225">
    <property type="entry name" value="Small_GTP-bd"/>
</dbReference>
<sequence>MSQIFNKKFIIIGSPGVGKTSLIKNFVEGSFLSEYKSTIGTNLYTKTLEFKKDKSQDNEEKEIIVKLVLWDIAGQVQWDIMRPAYYQGSHGVCVVGDLSSKRTFQKIEKFWINDARENCNATIPVILLANKNDLKAEISEEEVKDLGNRCQVDRVIFTSAKTSYHVEEAFIALIKMSLKNDHLIFLRYNE</sequence>
<dbReference type="InterPro" id="IPR027417">
    <property type="entry name" value="P-loop_NTPase"/>
</dbReference>
<keyword evidence="4" id="KW-1185">Reference proteome</keyword>
<dbReference type="KEGG" id="psyt:DSAG12_02123"/>
<dbReference type="SMART" id="SM00175">
    <property type="entry name" value="RAB"/>
    <property type="match status" value="1"/>
</dbReference>
<name>A0A5B9DAW6_9ARCH</name>
<dbReference type="GeneID" id="41330112"/>
<evidence type="ECO:0000313" key="3">
    <source>
        <dbReference type="EMBL" id="QEE16293.1"/>
    </source>
</evidence>
<dbReference type="PROSITE" id="PS51419">
    <property type="entry name" value="RAB"/>
    <property type="match status" value="1"/>
</dbReference>
<organism evidence="3 4">
    <name type="scientific">Promethearchaeum syntrophicum</name>
    <dbReference type="NCBI Taxonomy" id="2594042"/>
    <lineage>
        <taxon>Archaea</taxon>
        <taxon>Promethearchaeati</taxon>
        <taxon>Promethearchaeota</taxon>
        <taxon>Promethearchaeia</taxon>
        <taxon>Promethearchaeales</taxon>
        <taxon>Promethearchaeaceae</taxon>
        <taxon>Promethearchaeum</taxon>
    </lineage>
</organism>
<evidence type="ECO:0000313" key="4">
    <source>
        <dbReference type="Proteomes" id="UP000321408"/>
    </source>
</evidence>
<dbReference type="SMART" id="SM00174">
    <property type="entry name" value="RHO"/>
    <property type="match status" value="1"/>
</dbReference>
<reference evidence="3 4" key="1">
    <citation type="journal article" date="2020" name="Nature">
        <title>Isolation of an archaeon at the prokaryote-eukaryote interface.</title>
        <authorList>
            <person name="Imachi H."/>
            <person name="Nobu M.K."/>
            <person name="Nakahara N."/>
            <person name="Morono Y."/>
            <person name="Ogawara M."/>
            <person name="Takaki Y."/>
            <person name="Takano Y."/>
            <person name="Uematsu K."/>
            <person name="Ikuta T."/>
            <person name="Ito M."/>
            <person name="Matsui Y."/>
            <person name="Miyazaki M."/>
            <person name="Murata K."/>
            <person name="Saito Y."/>
            <person name="Sakai S."/>
            <person name="Song C."/>
            <person name="Tasumi E."/>
            <person name="Yamanaka Y."/>
            <person name="Yamaguchi T."/>
            <person name="Kamagata Y."/>
            <person name="Tamaki H."/>
            <person name="Takai K."/>
        </authorList>
    </citation>
    <scope>NUCLEOTIDE SEQUENCE [LARGE SCALE GENOMIC DNA]</scope>
    <source>
        <strain evidence="3 4">MK-D1</strain>
    </source>
</reference>